<dbReference type="GO" id="GO:0016020">
    <property type="term" value="C:membrane"/>
    <property type="evidence" value="ECO:0007669"/>
    <property type="project" value="UniProtKB-SubCell"/>
</dbReference>
<dbReference type="Pfam" id="PF04932">
    <property type="entry name" value="Wzy_C"/>
    <property type="match status" value="1"/>
</dbReference>
<comment type="subcellular location">
    <subcellularLocation>
        <location evidence="1">Membrane</location>
        <topology evidence="1">Multi-pass membrane protein</topology>
    </subcellularLocation>
</comment>
<evidence type="ECO:0000313" key="9">
    <source>
        <dbReference type="Proteomes" id="UP000249163"/>
    </source>
</evidence>
<keyword evidence="2 6" id="KW-0812">Transmembrane</keyword>
<dbReference type="InterPro" id="IPR007016">
    <property type="entry name" value="O-antigen_ligase-rel_domated"/>
</dbReference>
<evidence type="ECO:0000256" key="4">
    <source>
        <dbReference type="ARBA" id="ARBA00023136"/>
    </source>
</evidence>
<feature type="transmembrane region" description="Helical" evidence="6">
    <location>
        <begin position="512"/>
        <end position="530"/>
    </location>
</feature>
<dbReference type="RefSeq" id="WP_111505585.1">
    <property type="nucleotide sequence ID" value="NZ_CP021965.1"/>
</dbReference>
<evidence type="ECO:0000256" key="5">
    <source>
        <dbReference type="SAM" id="MobiDB-lite"/>
    </source>
</evidence>
<keyword evidence="3 6" id="KW-1133">Transmembrane helix</keyword>
<protein>
    <recommendedName>
        <fullName evidence="7">O-antigen ligase-related domain-containing protein</fullName>
    </recommendedName>
</protein>
<feature type="transmembrane region" description="Helical" evidence="6">
    <location>
        <begin position="465"/>
        <end position="489"/>
    </location>
</feature>
<gene>
    <name evidence="8" type="ORF">CD191_26110</name>
</gene>
<feature type="transmembrane region" description="Helical" evidence="6">
    <location>
        <begin position="12"/>
        <end position="36"/>
    </location>
</feature>
<feature type="region of interest" description="Disordered" evidence="5">
    <location>
        <begin position="635"/>
        <end position="656"/>
    </location>
</feature>
<evidence type="ECO:0000256" key="3">
    <source>
        <dbReference type="ARBA" id="ARBA00022989"/>
    </source>
</evidence>
<dbReference type="PROSITE" id="PS51257">
    <property type="entry name" value="PROKAR_LIPOPROTEIN"/>
    <property type="match status" value="1"/>
</dbReference>
<feature type="transmembrane region" description="Helical" evidence="6">
    <location>
        <begin position="42"/>
        <end position="61"/>
    </location>
</feature>
<sequence>MWRFKKDRSLESSIAYICGALVIAAGVGACLLRGLFFTEEMYPFLTLWFVLCCACSLYYLVGVGAWRKSGGGVGAGAGAVRGITGVNGVSEVSGENRALRILLSVPLIILSLYVIHWLRGPLSSQGTMNEMLRWGLYASFAILVCFCAVNRVGRRIVNVTWSMVGMFLSMSALLAVCGVVKLPFAVAYSNSAEVSATGVRLAGLMEYPNAFGAVMAVFLLERLFAVAVYYGDPKKSVNMLGARSVGLGMECTEAERRSKGAGGMEAEHGKAGSTTAALLRLLPLFPYTAALLLTESRGAWLTAACACAAVLLWKRQLIAPLLAAGAAPVAAAALLYRQLARAGLAVEPVPGLLLLAGLWVGALLAGLWLCRRQRSAAGTARAAMLALAAAGWTAAGIAVLLHVRERITGPSSTVSARGLFYRDAWRLAAEAPWLGRGGETWRHAYLAAQSRPYVGSQVHNGYLDILLNVGFVGLAAILLMLLAAGWLLATKSPRLLPPFLVIVLHSVVDFDWSYGLFWLLLFWLPALALAEDKQKYQSASTHPQSETKLSTHSTSTNPLTNVTTPANPLIAHSTSTNPLTNVTTPANPLIAHSTSTNPLTNVTTPANPLIAHSTSTNPLTNVTTPANPLIAHSTSTNPLTNVTTPANPLIAHPTPKNRPQIRLRRLIGTAACCFSLLLGMLSFHAAQGEKLYRQAIMSVDPSVKVELLQQSLVWNPRSPRTAIALSRLLSGEQSMSLLRQSLLYSPENASLSWELAEVWMSSDHPGAALYWIGQSLKLDTYNNGKWVKAIEGMLLMGQKKLAEGNRKEGLICVASGNELLLEYRRLAEEEANKGGQHNDREFRMTEQADDLSRRLSMFALRF</sequence>
<evidence type="ECO:0000256" key="2">
    <source>
        <dbReference type="ARBA" id="ARBA00022692"/>
    </source>
</evidence>
<feature type="transmembrane region" description="Helical" evidence="6">
    <location>
        <begin position="131"/>
        <end position="149"/>
    </location>
</feature>
<feature type="transmembrane region" description="Helical" evidence="6">
    <location>
        <begin position="161"/>
        <end position="187"/>
    </location>
</feature>
<evidence type="ECO:0000313" key="8">
    <source>
        <dbReference type="EMBL" id="AWV35811.1"/>
    </source>
</evidence>
<feature type="region of interest" description="Disordered" evidence="5">
    <location>
        <begin position="539"/>
        <end position="565"/>
    </location>
</feature>
<evidence type="ECO:0000256" key="1">
    <source>
        <dbReference type="ARBA" id="ARBA00004141"/>
    </source>
</evidence>
<dbReference type="InterPro" id="IPR051533">
    <property type="entry name" value="WaaL-like"/>
</dbReference>
<dbReference type="Proteomes" id="UP000249163">
    <property type="component" value="Chromosome"/>
</dbReference>
<dbReference type="EMBL" id="CP021965">
    <property type="protein sequence ID" value="AWV35811.1"/>
    <property type="molecule type" value="Genomic_DNA"/>
</dbReference>
<organism evidence="8 9">
    <name type="scientific">Paenibacillus odorifer</name>
    <dbReference type="NCBI Taxonomy" id="189426"/>
    <lineage>
        <taxon>Bacteria</taxon>
        <taxon>Bacillati</taxon>
        <taxon>Bacillota</taxon>
        <taxon>Bacilli</taxon>
        <taxon>Bacillales</taxon>
        <taxon>Paenibacillaceae</taxon>
        <taxon>Paenibacillus</taxon>
    </lineage>
</organism>
<feature type="transmembrane region" description="Helical" evidence="6">
    <location>
        <begin position="348"/>
        <end position="369"/>
    </location>
</feature>
<evidence type="ECO:0000259" key="7">
    <source>
        <dbReference type="Pfam" id="PF04932"/>
    </source>
</evidence>
<evidence type="ECO:0000256" key="6">
    <source>
        <dbReference type="SAM" id="Phobius"/>
    </source>
</evidence>
<accession>A0AAD0KNK7</accession>
<dbReference type="AlphaFoldDB" id="A0AAD0KNK7"/>
<feature type="compositionally biased region" description="Polar residues" evidence="5">
    <location>
        <begin position="635"/>
        <end position="646"/>
    </location>
</feature>
<dbReference type="PANTHER" id="PTHR37422:SF13">
    <property type="entry name" value="LIPOPOLYSACCHARIDE BIOSYNTHESIS PROTEIN PA4999-RELATED"/>
    <property type="match status" value="1"/>
</dbReference>
<feature type="domain" description="O-antigen ligase-related" evidence="7">
    <location>
        <begin position="356"/>
        <end position="477"/>
    </location>
</feature>
<feature type="transmembrane region" description="Helical" evidence="6">
    <location>
        <begin position="101"/>
        <end position="119"/>
    </location>
</feature>
<feature type="transmembrane region" description="Helical" evidence="6">
    <location>
        <begin position="317"/>
        <end position="336"/>
    </location>
</feature>
<keyword evidence="4 6" id="KW-0472">Membrane</keyword>
<feature type="transmembrane region" description="Helical" evidence="6">
    <location>
        <begin position="207"/>
        <end position="230"/>
    </location>
</feature>
<dbReference type="PANTHER" id="PTHR37422">
    <property type="entry name" value="TEICHURONIC ACID BIOSYNTHESIS PROTEIN TUAE"/>
    <property type="match status" value="1"/>
</dbReference>
<feature type="transmembrane region" description="Helical" evidence="6">
    <location>
        <begin position="666"/>
        <end position="686"/>
    </location>
</feature>
<proteinExistence type="predicted"/>
<reference evidence="8 9" key="1">
    <citation type="submission" date="2017-06" db="EMBL/GenBank/DDBJ databases">
        <title>Complete genome sequence of Paenibacillus odorifer CBA7130.</title>
        <authorList>
            <person name="Nam Y.-D."/>
            <person name="Kang J."/>
            <person name="Chung W.-H."/>
        </authorList>
    </citation>
    <scope>NUCLEOTIDE SEQUENCE [LARGE SCALE GENOMIC DNA]</scope>
    <source>
        <strain evidence="8 9">CBA7130</strain>
    </source>
</reference>
<name>A0AAD0KNK7_9BACL</name>